<proteinExistence type="predicted"/>
<evidence type="ECO:0000259" key="1">
    <source>
        <dbReference type="Pfam" id="PF25778"/>
    </source>
</evidence>
<reference evidence="2 3" key="1">
    <citation type="journal article" date="2016" name="Environ. Microbiol.">
        <title>Genomic resolution of a cold subsurface aquifer community provides metabolic insights for novel microbes adapted to high CO concentrations.</title>
        <authorList>
            <person name="Probst A.J."/>
            <person name="Castelle C.J."/>
            <person name="Singh A."/>
            <person name="Brown C.T."/>
            <person name="Anantharaman K."/>
            <person name="Sharon I."/>
            <person name="Hug L.A."/>
            <person name="Burstein D."/>
            <person name="Emerson J.B."/>
            <person name="Thomas B.C."/>
            <person name="Banfield J.F."/>
        </authorList>
    </citation>
    <scope>NUCLEOTIDE SEQUENCE [LARGE SCALE GENOMIC DNA]</scope>
    <source>
        <strain evidence="2">CG2_30_40_21</strain>
    </source>
</reference>
<dbReference type="Proteomes" id="UP000183085">
    <property type="component" value="Unassembled WGS sequence"/>
</dbReference>
<organism evidence="2 3">
    <name type="scientific">Candidatus Desantisbacteria bacterium CG2_30_40_21</name>
    <dbReference type="NCBI Taxonomy" id="1817895"/>
    <lineage>
        <taxon>Bacteria</taxon>
        <taxon>Candidatus Desantisiibacteriota</taxon>
    </lineage>
</organism>
<protein>
    <recommendedName>
        <fullName evidence="1">DUF7948 domain-containing protein</fullName>
    </recommendedName>
</protein>
<accession>A0A1J5DXD4</accession>
<evidence type="ECO:0000313" key="3">
    <source>
        <dbReference type="Proteomes" id="UP000183085"/>
    </source>
</evidence>
<gene>
    <name evidence="2" type="ORF">AUJ95_09415</name>
</gene>
<comment type="caution">
    <text evidence="2">The sequence shown here is derived from an EMBL/GenBank/DDBJ whole genome shotgun (WGS) entry which is preliminary data.</text>
</comment>
<evidence type="ECO:0000313" key="2">
    <source>
        <dbReference type="EMBL" id="OIP36383.1"/>
    </source>
</evidence>
<feature type="domain" description="DUF7948" evidence="1">
    <location>
        <begin position="38"/>
        <end position="221"/>
    </location>
</feature>
<dbReference type="AlphaFoldDB" id="A0A1J5DXD4"/>
<sequence>MKKILGAIGVFVVLVLGLGVNGWCQEDMAKYLNARLPFIENQGQAGEGIAFYAQTFFGKVGITKEGEILYHLSEHKAQNTRHRTQGPDTKHQTPDTRGIVLSESLIGAKDFQIEGRERAETGVNYFIGGKENWRSGVPSYNIVSLGEVYPKTTAFLKAYGNNVEKLFCIEKEGDPKNIILEIEGAENATIEPSGDLLLKTELGDVSFKKPFAYQDIEGEKKRYL</sequence>
<dbReference type="InterPro" id="IPR057708">
    <property type="entry name" value="DUF7948"/>
</dbReference>
<name>A0A1J5DXD4_9BACT</name>
<dbReference type="Pfam" id="PF25778">
    <property type="entry name" value="DUF7948"/>
    <property type="match status" value="1"/>
</dbReference>
<dbReference type="EMBL" id="MNYI01000242">
    <property type="protein sequence ID" value="OIP36383.1"/>
    <property type="molecule type" value="Genomic_DNA"/>
</dbReference>
<dbReference type="STRING" id="1817895.AUJ95_09415"/>